<dbReference type="InterPro" id="IPR032466">
    <property type="entry name" value="Metal_Hydrolase"/>
</dbReference>
<dbReference type="AlphaFoldDB" id="A0A918BQE0"/>
<sequence>MRPFVEDALELFGPGRLMYGGDWPVSLLAGGYARCWEACLELLSPLSPGDRAAVLGAAAAGFYRIDPALLAAAHDAAA</sequence>
<dbReference type="PANTHER" id="PTHR43569:SF2">
    <property type="entry name" value="AMIDOHYDROLASE-RELATED DOMAIN-CONTAINING PROTEIN"/>
    <property type="match status" value="1"/>
</dbReference>
<comment type="similarity">
    <text evidence="1">Belongs to the metallo-dependent hydrolases superfamily.</text>
</comment>
<dbReference type="PANTHER" id="PTHR43569">
    <property type="entry name" value="AMIDOHYDROLASE"/>
    <property type="match status" value="1"/>
</dbReference>
<evidence type="ECO:0000313" key="4">
    <source>
        <dbReference type="Proteomes" id="UP000620156"/>
    </source>
</evidence>
<dbReference type="SUPFAM" id="SSF51556">
    <property type="entry name" value="Metallo-dependent hydrolases"/>
    <property type="match status" value="1"/>
</dbReference>
<dbReference type="EMBL" id="BMQK01000020">
    <property type="protein sequence ID" value="GGQ82927.1"/>
    <property type="molecule type" value="Genomic_DNA"/>
</dbReference>
<dbReference type="InterPro" id="IPR052350">
    <property type="entry name" value="Metallo-dep_Lactonases"/>
</dbReference>
<dbReference type="Pfam" id="PF04909">
    <property type="entry name" value="Amidohydro_2"/>
    <property type="match status" value="1"/>
</dbReference>
<dbReference type="Gene3D" id="3.20.20.140">
    <property type="entry name" value="Metal-dependent hydrolases"/>
    <property type="match status" value="1"/>
</dbReference>
<dbReference type="Proteomes" id="UP000620156">
    <property type="component" value="Unassembled WGS sequence"/>
</dbReference>
<evidence type="ECO:0000256" key="1">
    <source>
        <dbReference type="ARBA" id="ARBA00038310"/>
    </source>
</evidence>
<organism evidence="3 4">
    <name type="scientific">Streptomyces ruber</name>
    <dbReference type="NCBI Taxonomy" id="83378"/>
    <lineage>
        <taxon>Bacteria</taxon>
        <taxon>Bacillati</taxon>
        <taxon>Actinomycetota</taxon>
        <taxon>Actinomycetes</taxon>
        <taxon>Kitasatosporales</taxon>
        <taxon>Streptomycetaceae</taxon>
        <taxon>Streptomyces</taxon>
    </lineage>
</organism>
<keyword evidence="4" id="KW-1185">Reference proteome</keyword>
<comment type="caution">
    <text evidence="3">The sequence shown here is derived from an EMBL/GenBank/DDBJ whole genome shotgun (WGS) entry which is preliminary data.</text>
</comment>
<name>A0A918BQE0_9ACTN</name>
<evidence type="ECO:0000313" key="3">
    <source>
        <dbReference type="EMBL" id="GGQ82927.1"/>
    </source>
</evidence>
<feature type="domain" description="Amidohydrolase-related" evidence="2">
    <location>
        <begin position="2"/>
        <end position="65"/>
    </location>
</feature>
<protein>
    <recommendedName>
        <fullName evidence="2">Amidohydrolase-related domain-containing protein</fullName>
    </recommendedName>
</protein>
<accession>A0A918BQE0</accession>
<reference evidence="3" key="2">
    <citation type="submission" date="2020-09" db="EMBL/GenBank/DDBJ databases">
        <authorList>
            <person name="Sun Q."/>
            <person name="Ohkuma M."/>
        </authorList>
    </citation>
    <scope>NUCLEOTIDE SEQUENCE</scope>
    <source>
        <strain evidence="3">JCM 3131</strain>
    </source>
</reference>
<proteinExistence type="inferred from homology"/>
<evidence type="ECO:0000259" key="2">
    <source>
        <dbReference type="Pfam" id="PF04909"/>
    </source>
</evidence>
<gene>
    <name evidence="3" type="ORF">GCM10010145_60700</name>
</gene>
<reference evidence="3" key="1">
    <citation type="journal article" date="2014" name="Int. J. Syst. Evol. Microbiol.">
        <title>Complete genome sequence of Corynebacterium casei LMG S-19264T (=DSM 44701T), isolated from a smear-ripened cheese.</title>
        <authorList>
            <consortium name="US DOE Joint Genome Institute (JGI-PGF)"/>
            <person name="Walter F."/>
            <person name="Albersmeier A."/>
            <person name="Kalinowski J."/>
            <person name="Ruckert C."/>
        </authorList>
    </citation>
    <scope>NUCLEOTIDE SEQUENCE</scope>
    <source>
        <strain evidence="3">JCM 3131</strain>
    </source>
</reference>
<dbReference type="InterPro" id="IPR006680">
    <property type="entry name" value="Amidohydro-rel"/>
</dbReference>
<dbReference type="GO" id="GO:0016787">
    <property type="term" value="F:hydrolase activity"/>
    <property type="evidence" value="ECO:0007669"/>
    <property type="project" value="InterPro"/>
</dbReference>